<dbReference type="EC" id="1.13.12.3" evidence="3"/>
<evidence type="ECO:0000313" key="9">
    <source>
        <dbReference type="EMBL" id="SDM17387.1"/>
    </source>
</evidence>
<keyword evidence="10" id="KW-1185">Reference proteome</keyword>
<evidence type="ECO:0000256" key="5">
    <source>
        <dbReference type="ARBA" id="ARBA00023070"/>
    </source>
</evidence>
<feature type="transmembrane region" description="Helical" evidence="7">
    <location>
        <begin position="62"/>
        <end position="83"/>
    </location>
</feature>
<organism evidence="9 10">
    <name type="scientific">Catalinimonas alkaloidigena</name>
    <dbReference type="NCBI Taxonomy" id="1075417"/>
    <lineage>
        <taxon>Bacteria</taxon>
        <taxon>Pseudomonadati</taxon>
        <taxon>Bacteroidota</taxon>
        <taxon>Cytophagia</taxon>
        <taxon>Cytophagales</taxon>
        <taxon>Catalimonadaceae</taxon>
        <taxon>Catalinimonas</taxon>
    </lineage>
</organism>
<evidence type="ECO:0000313" key="10">
    <source>
        <dbReference type="Proteomes" id="UP000198510"/>
    </source>
</evidence>
<feature type="transmembrane region" description="Helical" evidence="7">
    <location>
        <begin position="20"/>
        <end position="41"/>
    </location>
</feature>
<dbReference type="Gene3D" id="3.50.50.60">
    <property type="entry name" value="FAD/NAD(P)-binding domain"/>
    <property type="match status" value="1"/>
</dbReference>
<feature type="domain" description="Amine oxidase" evidence="8">
    <location>
        <begin position="69"/>
        <end position="527"/>
    </location>
</feature>
<dbReference type="PANTHER" id="PTHR10742:SF342">
    <property type="entry name" value="AMINE OXIDASE"/>
    <property type="match status" value="1"/>
</dbReference>
<dbReference type="InterPro" id="IPR002937">
    <property type="entry name" value="Amino_oxidase"/>
</dbReference>
<proteinExistence type="inferred from homology"/>
<dbReference type="EMBL" id="FNFO01000011">
    <property type="protein sequence ID" value="SDM17387.1"/>
    <property type="molecule type" value="Genomic_DNA"/>
</dbReference>
<evidence type="ECO:0000259" key="8">
    <source>
        <dbReference type="Pfam" id="PF01593"/>
    </source>
</evidence>
<dbReference type="InterPro" id="IPR006311">
    <property type="entry name" value="TAT_signal"/>
</dbReference>
<evidence type="ECO:0000256" key="6">
    <source>
        <dbReference type="ARBA" id="ARBA00047321"/>
    </source>
</evidence>
<dbReference type="RefSeq" id="WP_089686470.1">
    <property type="nucleotide sequence ID" value="NZ_FNFO01000011.1"/>
</dbReference>
<comment type="pathway">
    <text evidence="1">Plant hormone metabolism; auxin biosynthesis.</text>
</comment>
<gene>
    <name evidence="9" type="ORF">SAMN05421823_1117</name>
</gene>
<reference evidence="9 10" key="1">
    <citation type="submission" date="2016-10" db="EMBL/GenBank/DDBJ databases">
        <authorList>
            <person name="de Groot N.N."/>
        </authorList>
    </citation>
    <scope>NUCLEOTIDE SEQUENCE [LARGE SCALE GENOMIC DNA]</scope>
    <source>
        <strain evidence="9 10">DSM 25186</strain>
    </source>
</reference>
<dbReference type="OrthoDB" id="56323at2"/>
<evidence type="ECO:0000256" key="7">
    <source>
        <dbReference type="SAM" id="Phobius"/>
    </source>
</evidence>
<dbReference type="PANTHER" id="PTHR10742">
    <property type="entry name" value="FLAVIN MONOAMINE OXIDASE"/>
    <property type="match status" value="1"/>
</dbReference>
<name>A0A1G9R3F4_9BACT</name>
<accession>A0A1G9R3F4</accession>
<dbReference type="GO" id="GO:0050361">
    <property type="term" value="F:tryptophan 2-monooxygenase activity"/>
    <property type="evidence" value="ECO:0007669"/>
    <property type="project" value="UniProtKB-EC"/>
</dbReference>
<dbReference type="Pfam" id="PF01593">
    <property type="entry name" value="Amino_oxidase"/>
    <property type="match status" value="1"/>
</dbReference>
<evidence type="ECO:0000256" key="2">
    <source>
        <dbReference type="ARBA" id="ARBA00005833"/>
    </source>
</evidence>
<evidence type="ECO:0000256" key="1">
    <source>
        <dbReference type="ARBA" id="ARBA00004814"/>
    </source>
</evidence>
<dbReference type="SUPFAM" id="SSF54373">
    <property type="entry name" value="FAD-linked reductases, C-terminal domain"/>
    <property type="match status" value="1"/>
</dbReference>
<dbReference type="GO" id="GO:0009063">
    <property type="term" value="P:amino acid catabolic process"/>
    <property type="evidence" value="ECO:0007669"/>
    <property type="project" value="TreeGrafter"/>
</dbReference>
<sequence length="534" mass="59689">MTNFSSSQKPSFSGLSRRQFIERFSLLTGGGYAAMMGLGFIQEAPAKPLRAERTGREKGRKVIILGAGMAGMAAAYELGKLGYDCTILEARNRPGGRVWTVRGGTQETEIDGPTQTCQFDEGHYLNGGAARIPHNHDISLHYCREFNIPLEIFMNMNEGAYYYSEGKGPLANKPVRIREIHADLRGHTNELLAKAINQDALDLPMSPADVEKLLDYLRSEGSLTADLLYKGTERRGYRERPAGGVHSGMIDDPYPLRNILYSGFTHPAFSNEGEYTFYQQPTMLQPIGGMDALPRAFAGALGDKIVYQAVVSEIRKEANGKARVVYKEKGGKARELKADFCICTIPLPVLKDIPSDFSPHVQTAISSIHYMSTGKIGIQFKRRFWEEDDLIYGGISKTNQDITQIFYPSYAFMAKKGVLKGYYNFHQRAEILGNLSPADRLKAAMEQGGRIHPQYHEEFENAFSLYWPKIAYSKGGWAHYTDENRKEHYPALLEPDGPYYFAGEHVSYLTAWMAGALTSARDVVEALHQRIASN</sequence>
<comment type="similarity">
    <text evidence="2">Belongs to the tryptophan 2-monooxygenase family.</text>
</comment>
<keyword evidence="7" id="KW-0472">Membrane</keyword>
<dbReference type="GO" id="GO:0009851">
    <property type="term" value="P:auxin biosynthetic process"/>
    <property type="evidence" value="ECO:0007669"/>
    <property type="project" value="UniProtKB-KW"/>
</dbReference>
<dbReference type="SUPFAM" id="SSF51905">
    <property type="entry name" value="FAD/NAD(P)-binding domain"/>
    <property type="match status" value="1"/>
</dbReference>
<dbReference type="AlphaFoldDB" id="A0A1G9R3F4"/>
<keyword evidence="5" id="KW-0073">Auxin biosynthesis</keyword>
<dbReference type="STRING" id="1075417.SAMN05421823_1117"/>
<dbReference type="InterPro" id="IPR050281">
    <property type="entry name" value="Flavin_monoamine_oxidase"/>
</dbReference>
<evidence type="ECO:0000256" key="4">
    <source>
        <dbReference type="ARBA" id="ARBA00017871"/>
    </source>
</evidence>
<dbReference type="Proteomes" id="UP000198510">
    <property type="component" value="Unassembled WGS sequence"/>
</dbReference>
<protein>
    <recommendedName>
        <fullName evidence="4">Tryptophan 2-monooxygenase</fullName>
        <ecNumber evidence="3">1.13.12.3</ecNumber>
    </recommendedName>
</protein>
<dbReference type="GO" id="GO:0001716">
    <property type="term" value="F:L-amino-acid oxidase activity"/>
    <property type="evidence" value="ECO:0007669"/>
    <property type="project" value="TreeGrafter"/>
</dbReference>
<evidence type="ECO:0000256" key="3">
    <source>
        <dbReference type="ARBA" id="ARBA00012535"/>
    </source>
</evidence>
<dbReference type="InterPro" id="IPR036188">
    <property type="entry name" value="FAD/NAD-bd_sf"/>
</dbReference>
<dbReference type="PROSITE" id="PS51318">
    <property type="entry name" value="TAT"/>
    <property type="match status" value="1"/>
</dbReference>
<dbReference type="Gene3D" id="3.90.660.10">
    <property type="match status" value="1"/>
</dbReference>
<keyword evidence="7" id="KW-1133">Transmembrane helix</keyword>
<keyword evidence="7" id="KW-0812">Transmembrane</keyword>
<dbReference type="Gene3D" id="1.20.1440.240">
    <property type="match status" value="1"/>
</dbReference>
<comment type="catalytic activity">
    <reaction evidence="6">
        <text>L-tryptophan + O2 = indole-3-acetamide + CO2 + H2O</text>
        <dbReference type="Rhea" id="RHEA:16165"/>
        <dbReference type="ChEBI" id="CHEBI:15377"/>
        <dbReference type="ChEBI" id="CHEBI:15379"/>
        <dbReference type="ChEBI" id="CHEBI:16031"/>
        <dbReference type="ChEBI" id="CHEBI:16526"/>
        <dbReference type="ChEBI" id="CHEBI:57912"/>
        <dbReference type="EC" id="1.13.12.3"/>
    </reaction>
</comment>